<accession>A0A8S1X3Q1</accession>
<dbReference type="GO" id="GO:0007131">
    <property type="term" value="P:reciprocal meiotic recombination"/>
    <property type="evidence" value="ECO:0007669"/>
    <property type="project" value="TreeGrafter"/>
</dbReference>
<dbReference type="OrthoDB" id="304656at2759"/>
<sequence length="584" mass="67805">MKFCSLFLKNLRKLLLNIDMFGSQINLQIKKENEYHTIFGMLMSLGILTLIYYSFLSLVIEMIERKSPNVLQNIQYQAFPDVIQIYFISTQEYKLEQDSFIFYIVLSDSYGIPIVQKTDQLVYTATMQACSRITDSDNLIHNSCNNFTLKSCATVQINTQIQEQLNISKALLGSSVCLDPNDLNSISLSLQGTPQSPIFKSLQFKIEKCNNATSGGKCASQEYIDKKLTQGYLGFFVSDSVLNQQKANNPFSLVSKLISSSISSYQYKSMTVWMRKSTLYNKENFFYYFENNQEYNALLFERQSEQVFNIQQPQFIDITMYLDDREAVYYRTYNNILDILGQMGGLLELMLFLVGTIVKPFNKLSCDLFLASEIFYFEKSHGQQKIFPQVQGLGQSEGLVNSSQLVQLKKYFKLKAQQIKLYIYQYLFTCGPDRQLIQQSIESIYNQVDIIYIINKLIEIDKLKKILLNEDQQILFNFIHKPKIQLGARDKMKESINQNQYDVNKLSFEEEIIQAFNSYTMIKESTHKKYQKINQSILSLLDKDVKLIFETNDNQKAQKQTSILQMQQVSSFNDLSLQENRVDI</sequence>
<dbReference type="PANTHER" id="PTHR31398">
    <property type="entry name" value="MEIOTIC NUCLEAR DIVISION PROTEIN 1 HOMOLOG"/>
    <property type="match status" value="1"/>
</dbReference>
<comment type="caution">
    <text evidence="2">The sequence shown here is derived from an EMBL/GenBank/DDBJ whole genome shotgun (WGS) entry which is preliminary data.</text>
</comment>
<dbReference type="Proteomes" id="UP000683925">
    <property type="component" value="Unassembled WGS sequence"/>
</dbReference>
<name>A0A8S1X3Q1_PAROT</name>
<feature type="transmembrane region" description="Helical" evidence="1">
    <location>
        <begin position="38"/>
        <end position="60"/>
    </location>
</feature>
<organism evidence="2 3">
    <name type="scientific">Paramecium octaurelia</name>
    <dbReference type="NCBI Taxonomy" id="43137"/>
    <lineage>
        <taxon>Eukaryota</taxon>
        <taxon>Sar</taxon>
        <taxon>Alveolata</taxon>
        <taxon>Ciliophora</taxon>
        <taxon>Intramacronucleata</taxon>
        <taxon>Oligohymenophorea</taxon>
        <taxon>Peniculida</taxon>
        <taxon>Parameciidae</taxon>
        <taxon>Paramecium</taxon>
    </lineage>
</organism>
<gene>
    <name evidence="2" type="ORF">POCTA_138.1.T1090019</name>
</gene>
<keyword evidence="3" id="KW-1185">Reference proteome</keyword>
<keyword evidence="1" id="KW-0812">Transmembrane</keyword>
<dbReference type="PANTHER" id="PTHR31398:SF0">
    <property type="entry name" value="MEIOTIC NUCLEAR DIVISION PROTEIN 1 HOMOLOG"/>
    <property type="match status" value="1"/>
</dbReference>
<keyword evidence="1" id="KW-1133">Transmembrane helix</keyword>
<dbReference type="AlphaFoldDB" id="A0A8S1X3Q1"/>
<dbReference type="EMBL" id="CAJJDP010000109">
    <property type="protein sequence ID" value="CAD8195360.1"/>
    <property type="molecule type" value="Genomic_DNA"/>
</dbReference>
<protein>
    <submittedName>
        <fullName evidence="2">Uncharacterized protein</fullName>
    </submittedName>
</protein>
<dbReference type="OMA" id="EYHTIFG"/>
<evidence type="ECO:0000313" key="2">
    <source>
        <dbReference type="EMBL" id="CAD8195360.1"/>
    </source>
</evidence>
<dbReference type="GO" id="GO:0005634">
    <property type="term" value="C:nucleus"/>
    <property type="evidence" value="ECO:0007669"/>
    <property type="project" value="TreeGrafter"/>
</dbReference>
<evidence type="ECO:0000256" key="1">
    <source>
        <dbReference type="SAM" id="Phobius"/>
    </source>
</evidence>
<proteinExistence type="predicted"/>
<evidence type="ECO:0000313" key="3">
    <source>
        <dbReference type="Proteomes" id="UP000683925"/>
    </source>
</evidence>
<keyword evidence="1" id="KW-0472">Membrane</keyword>
<reference evidence="2" key="1">
    <citation type="submission" date="2021-01" db="EMBL/GenBank/DDBJ databases">
        <authorList>
            <consortium name="Genoscope - CEA"/>
            <person name="William W."/>
        </authorList>
    </citation>
    <scope>NUCLEOTIDE SEQUENCE</scope>
</reference>